<evidence type="ECO:0000313" key="3">
    <source>
        <dbReference type="Proteomes" id="UP000184384"/>
    </source>
</evidence>
<reference evidence="3" key="1">
    <citation type="submission" date="2016-11" db="EMBL/GenBank/DDBJ databases">
        <authorList>
            <person name="Varghese N."/>
            <person name="Submissions S."/>
        </authorList>
    </citation>
    <scope>NUCLEOTIDE SEQUENCE [LARGE SCALE GENOMIC DNA]</scope>
    <source>
        <strain evidence="3">DSM 19729</strain>
    </source>
</reference>
<dbReference type="RefSeq" id="WP_072942534.1">
    <property type="nucleotide sequence ID" value="NZ_FQWO01000004.1"/>
</dbReference>
<keyword evidence="4" id="KW-1185">Reference proteome</keyword>
<organism evidence="2 3">
    <name type="scientific">Flavobacterium granuli</name>
    <dbReference type="NCBI Taxonomy" id="280093"/>
    <lineage>
        <taxon>Bacteria</taxon>
        <taxon>Pseudomonadati</taxon>
        <taxon>Bacteroidota</taxon>
        <taxon>Flavobacteriia</taxon>
        <taxon>Flavobacteriales</taxon>
        <taxon>Flavobacteriaceae</taxon>
        <taxon>Flavobacterium</taxon>
    </lineage>
</organism>
<evidence type="ECO:0000313" key="2">
    <source>
        <dbReference type="EMBL" id="SHG81978.1"/>
    </source>
</evidence>
<name>A0A1M5MXE9_9FLAO</name>
<sequence>MFRFVFLFFVFNTVSVSGQGTASQLLHGKVSFEMTGLDGIYVVNLKTENTVITQDRGAFSIMAKVGDTLVFSGFQYKKIQVVLTDEDFGGSLFVVRMQPIMNQLNEVVIKRYDNINAVALGIIPGNQKSYTEAERKLYTATDLNASASAGGMAGGSVSADPLLNFLSGRTKMLKKELEVEKKEQYMKLLEKMFDRDYLVNRLKIPLAYLKGFEYYTVENDKFTKILVSNNKVTTEFLLGELALKYKEIIACENE</sequence>
<dbReference type="OrthoDB" id="1427655at2"/>
<dbReference type="AlphaFoldDB" id="A0A1M5MXE9"/>
<dbReference type="EMBL" id="FQWO01000004">
    <property type="protein sequence ID" value="SHG81978.1"/>
    <property type="molecule type" value="Genomic_DNA"/>
</dbReference>
<gene>
    <name evidence="1" type="ORF">BC624_103200</name>
    <name evidence="2" type="ORF">SAMN05443373_104200</name>
</gene>
<dbReference type="InterPro" id="IPR008969">
    <property type="entry name" value="CarboxyPept-like_regulatory"/>
</dbReference>
<protein>
    <recommendedName>
        <fullName evidence="5">CarboxypepD_reg-like domain-containing protein</fullName>
    </recommendedName>
</protein>
<reference evidence="2" key="2">
    <citation type="submission" date="2016-11" db="EMBL/GenBank/DDBJ databases">
        <authorList>
            <person name="Jaros S."/>
            <person name="Januszkiewicz K."/>
            <person name="Wedrychowicz H."/>
        </authorList>
    </citation>
    <scope>NUCLEOTIDE SEQUENCE [LARGE SCALE GENOMIC DNA]</scope>
    <source>
        <strain evidence="2">DSM 19729</strain>
    </source>
</reference>
<accession>A0A1M5MXE9</accession>
<evidence type="ECO:0000313" key="1">
    <source>
        <dbReference type="EMBL" id="PRZ25117.1"/>
    </source>
</evidence>
<reference evidence="1 4" key="3">
    <citation type="submission" date="2018-03" db="EMBL/GenBank/DDBJ databases">
        <title>Genomic Encyclopedia of Archaeal and Bacterial Type Strains, Phase II (KMG-II): from individual species to whole genera.</title>
        <authorList>
            <person name="Goeker M."/>
        </authorList>
    </citation>
    <scope>NUCLEOTIDE SEQUENCE [LARGE SCALE GENOMIC DNA]</scope>
    <source>
        <strain evidence="1 4">DSM 17797</strain>
    </source>
</reference>
<dbReference type="Proteomes" id="UP000184384">
    <property type="component" value="Unassembled WGS sequence"/>
</dbReference>
<dbReference type="Proteomes" id="UP000237771">
    <property type="component" value="Unassembled WGS sequence"/>
</dbReference>
<dbReference type="EMBL" id="PVUB01000003">
    <property type="protein sequence ID" value="PRZ25117.1"/>
    <property type="molecule type" value="Genomic_DNA"/>
</dbReference>
<dbReference type="STRING" id="280093.SAMN05443373_104200"/>
<evidence type="ECO:0000313" key="4">
    <source>
        <dbReference type="Proteomes" id="UP000237771"/>
    </source>
</evidence>
<evidence type="ECO:0008006" key="5">
    <source>
        <dbReference type="Google" id="ProtNLM"/>
    </source>
</evidence>
<dbReference type="SUPFAM" id="SSF49464">
    <property type="entry name" value="Carboxypeptidase regulatory domain-like"/>
    <property type="match status" value="1"/>
</dbReference>
<proteinExistence type="predicted"/>